<keyword evidence="1" id="KW-1133">Transmembrane helix</keyword>
<evidence type="ECO:0008006" key="4">
    <source>
        <dbReference type="Google" id="ProtNLM"/>
    </source>
</evidence>
<keyword evidence="3" id="KW-0614">Plasmid</keyword>
<sequence length="192" mass="22242">MRTLIYNLYIKIQKGIYMTSNKDKNKKANEILYAFSIIGIIPLMAILILRINNPYSQVLYYLYNKVAFLPSITSLHDPVMTALMSNYNKTAPVMGILVFLCTYKTREIIKPVTRKLVVQSCFWGAVFYAILIYITLFYNLELTTAGGFFKLLSHNVITLFILYCSIYFTVLTMTYAILLMPLLVIKYFKGRQ</sequence>
<dbReference type="GO" id="GO:0030153">
    <property type="term" value="P:bacteriocin immunity"/>
    <property type="evidence" value="ECO:0007669"/>
    <property type="project" value="InterPro"/>
</dbReference>
<reference evidence="3" key="1">
    <citation type="journal article" date="2014" name="J. Antimicrob. Chemother.">
        <title>Nucleotide sequences of 16 transmissible plasmids identified in nine multidrug-resistant Escherichia coli isolates expressing an ESBL phenotype isolated from food-producing animals and healthy humans.</title>
        <authorList>
            <person name="Wang J."/>
            <person name="Stephan R."/>
            <person name="Power K."/>
            <person name="Yan Q."/>
            <person name="Hachler H."/>
            <person name="Fanning S."/>
        </authorList>
    </citation>
    <scope>NUCLEOTIDE SEQUENCE</scope>
    <source>
        <strain evidence="3">Human-2291</strain>
        <strain evidence="2">Human-2332</strain>
        <plasmid evidence="3">pH2291-144</plasmid>
        <plasmid evidence="2">pH2332-166</plasmid>
    </source>
</reference>
<evidence type="ECO:0000313" key="3">
    <source>
        <dbReference type="EMBL" id="AIF77711.1"/>
    </source>
</evidence>
<proteinExistence type="predicted"/>
<keyword evidence="1" id="KW-0812">Transmembrane</keyword>
<protein>
    <recommendedName>
        <fullName evidence="4">Colicin B immunity protein</fullName>
    </recommendedName>
</protein>
<feature type="transmembrane region" description="Helical" evidence="1">
    <location>
        <begin position="116"/>
        <end position="140"/>
    </location>
</feature>
<dbReference type="GO" id="GO:0015643">
    <property type="term" value="F:toxic substance binding"/>
    <property type="evidence" value="ECO:0007669"/>
    <property type="project" value="InterPro"/>
</dbReference>
<keyword evidence="1" id="KW-0472">Membrane</keyword>
<name>A0A075MEY5_ECOLX</name>
<dbReference type="AlphaFoldDB" id="A0A075MEY5"/>
<geneLocation type="plasmid" evidence="2">
    <name>pH2332-166</name>
</geneLocation>
<dbReference type="PIRSF" id="PIRSF003003">
    <property type="entry name" value="Colicin_im"/>
    <property type="match status" value="1"/>
</dbReference>
<feature type="transmembrane region" description="Helical" evidence="1">
    <location>
        <begin position="87"/>
        <end position="104"/>
    </location>
</feature>
<dbReference type="EMBL" id="KJ484628">
    <property type="protein sequence ID" value="AIF77711.1"/>
    <property type="molecule type" value="Genomic_DNA"/>
</dbReference>
<evidence type="ECO:0000313" key="2">
    <source>
        <dbReference type="EMBL" id="AIF77415.1"/>
    </source>
</evidence>
<dbReference type="InterPro" id="IPR005557">
    <property type="entry name" value="Colicin_im"/>
</dbReference>
<organism evidence="3">
    <name type="scientific">Escherichia coli</name>
    <dbReference type="NCBI Taxonomy" id="562"/>
    <lineage>
        <taxon>Bacteria</taxon>
        <taxon>Pseudomonadati</taxon>
        <taxon>Pseudomonadota</taxon>
        <taxon>Gammaproteobacteria</taxon>
        <taxon>Enterobacterales</taxon>
        <taxon>Enterobacteriaceae</taxon>
        <taxon>Escherichia</taxon>
    </lineage>
</organism>
<feature type="transmembrane region" description="Helical" evidence="1">
    <location>
        <begin position="160"/>
        <end position="185"/>
    </location>
</feature>
<dbReference type="Pfam" id="PF03857">
    <property type="entry name" value="Colicin_im"/>
    <property type="match status" value="1"/>
</dbReference>
<evidence type="ECO:0000256" key="1">
    <source>
        <dbReference type="SAM" id="Phobius"/>
    </source>
</evidence>
<dbReference type="EMBL" id="KJ484626">
    <property type="protein sequence ID" value="AIF77415.1"/>
    <property type="molecule type" value="Genomic_DNA"/>
</dbReference>
<accession>A0A075MEY5</accession>
<geneLocation type="plasmid" evidence="3">
    <name>pH2291-144</name>
</geneLocation>
<feature type="transmembrane region" description="Helical" evidence="1">
    <location>
        <begin position="31"/>
        <end position="51"/>
    </location>
</feature>